<evidence type="ECO:0000313" key="8">
    <source>
        <dbReference type="EMBL" id="QDT60111.1"/>
    </source>
</evidence>
<dbReference type="SUPFAM" id="SSF53300">
    <property type="entry name" value="vWA-like"/>
    <property type="match status" value="1"/>
</dbReference>
<evidence type="ECO:0000313" key="9">
    <source>
        <dbReference type="Proteomes" id="UP000315003"/>
    </source>
</evidence>
<dbReference type="SMART" id="SM00327">
    <property type="entry name" value="VWA"/>
    <property type="match status" value="1"/>
</dbReference>
<name>A0A517SVH2_9BACT</name>
<keyword evidence="9" id="KW-1185">Reference proteome</keyword>
<keyword evidence="4 6" id="KW-0472">Membrane</keyword>
<dbReference type="Gene3D" id="3.40.50.410">
    <property type="entry name" value="von Willebrand factor, type A domain"/>
    <property type="match status" value="1"/>
</dbReference>
<feature type="compositionally biased region" description="Polar residues" evidence="5">
    <location>
        <begin position="354"/>
        <end position="363"/>
    </location>
</feature>
<dbReference type="OrthoDB" id="9781333at2"/>
<feature type="transmembrane region" description="Helical" evidence="6">
    <location>
        <begin position="12"/>
        <end position="30"/>
    </location>
</feature>
<keyword evidence="3 6" id="KW-1133">Transmembrane helix</keyword>
<feature type="domain" description="VWFA" evidence="7">
    <location>
        <begin position="91"/>
        <end position="269"/>
    </location>
</feature>
<evidence type="ECO:0000256" key="5">
    <source>
        <dbReference type="SAM" id="MobiDB-lite"/>
    </source>
</evidence>
<feature type="transmembrane region" description="Helical" evidence="6">
    <location>
        <begin position="56"/>
        <end position="74"/>
    </location>
</feature>
<reference evidence="8 9" key="1">
    <citation type="submission" date="2019-02" db="EMBL/GenBank/DDBJ databases">
        <title>Deep-cultivation of Planctomycetes and their phenomic and genomic characterization uncovers novel biology.</title>
        <authorList>
            <person name="Wiegand S."/>
            <person name="Jogler M."/>
            <person name="Boedeker C."/>
            <person name="Pinto D."/>
            <person name="Vollmers J."/>
            <person name="Rivas-Marin E."/>
            <person name="Kohn T."/>
            <person name="Peeters S.H."/>
            <person name="Heuer A."/>
            <person name="Rast P."/>
            <person name="Oberbeckmann S."/>
            <person name="Bunk B."/>
            <person name="Jeske O."/>
            <person name="Meyerdierks A."/>
            <person name="Storesund J.E."/>
            <person name="Kallscheuer N."/>
            <person name="Luecker S."/>
            <person name="Lage O.M."/>
            <person name="Pohl T."/>
            <person name="Merkel B.J."/>
            <person name="Hornburger P."/>
            <person name="Mueller R.-W."/>
            <person name="Bruemmer F."/>
            <person name="Labrenz M."/>
            <person name="Spormann A.M."/>
            <person name="Op den Camp H."/>
            <person name="Overmann J."/>
            <person name="Amann R."/>
            <person name="Jetten M.S.M."/>
            <person name="Mascher T."/>
            <person name="Medema M.H."/>
            <person name="Devos D.P."/>
            <person name="Kaster A.-K."/>
            <person name="Ovreas L."/>
            <person name="Rohde M."/>
            <person name="Galperin M.Y."/>
            <person name="Jogler C."/>
        </authorList>
    </citation>
    <scope>NUCLEOTIDE SEQUENCE [LARGE SCALE GENOMIC DNA]</scope>
    <source>
        <strain evidence="8 9">SV_7m_r</strain>
    </source>
</reference>
<dbReference type="PANTHER" id="PTHR22550:SF5">
    <property type="entry name" value="LEUCINE ZIPPER PROTEIN 4"/>
    <property type="match status" value="1"/>
</dbReference>
<dbReference type="EMBL" id="CP036272">
    <property type="protein sequence ID" value="QDT60111.1"/>
    <property type="molecule type" value="Genomic_DNA"/>
</dbReference>
<evidence type="ECO:0000256" key="3">
    <source>
        <dbReference type="ARBA" id="ARBA00022989"/>
    </source>
</evidence>
<dbReference type="PANTHER" id="PTHR22550">
    <property type="entry name" value="SPORE GERMINATION PROTEIN"/>
    <property type="match status" value="1"/>
</dbReference>
<keyword evidence="1" id="KW-1003">Cell membrane</keyword>
<dbReference type="AlphaFoldDB" id="A0A517SVH2"/>
<feature type="region of interest" description="Disordered" evidence="5">
    <location>
        <begin position="338"/>
        <end position="363"/>
    </location>
</feature>
<dbReference type="PROSITE" id="PS50234">
    <property type="entry name" value="VWFA"/>
    <property type="match status" value="1"/>
</dbReference>
<evidence type="ECO:0000259" key="7">
    <source>
        <dbReference type="PROSITE" id="PS50234"/>
    </source>
</evidence>
<evidence type="ECO:0000256" key="2">
    <source>
        <dbReference type="ARBA" id="ARBA00022692"/>
    </source>
</evidence>
<evidence type="ECO:0000256" key="6">
    <source>
        <dbReference type="SAM" id="Phobius"/>
    </source>
</evidence>
<sequence>MNPDVQMGHPASLWLIVPVLAGFLIAGYALDARRRAALQFSSRTGGQRRLVGRRHLWSGLLVGTALICLALAMLDIRWGKTRREVPQKGIEVMFLLDVSRSMLAEDATPNRLERAKQQILDMIAEMAGDRIGLVAFAGDTRQVVPMTTHYDDFRDSLKSVGPHTLKRGGSKLGQAIESAASGFISIDNDHKAMVILTDGEDQESDPVTIAKQLHEENGVRIFTIGLGDFEKGARIPDQQDKFNQFVQHEGQQVWSKLNGSILKEIATETDGAYIPAETKQVNMADVYHQYVANVPQTEFKSATIDAYTPRFQWFAIPALILLMLEIWVSTAKAKHHKDTRVNLPQNSREHHSSTDQPSGTHAA</sequence>
<dbReference type="InterPro" id="IPR036465">
    <property type="entry name" value="vWFA_dom_sf"/>
</dbReference>
<accession>A0A517SVH2</accession>
<dbReference type="InterPro" id="IPR050768">
    <property type="entry name" value="UPF0353/GerABKA_families"/>
</dbReference>
<proteinExistence type="predicted"/>
<dbReference type="Pfam" id="PF13519">
    <property type="entry name" value="VWA_2"/>
    <property type="match status" value="1"/>
</dbReference>
<keyword evidence="2 6" id="KW-0812">Transmembrane</keyword>
<organism evidence="8 9">
    <name type="scientific">Stieleria bergensis</name>
    <dbReference type="NCBI Taxonomy" id="2528025"/>
    <lineage>
        <taxon>Bacteria</taxon>
        <taxon>Pseudomonadati</taxon>
        <taxon>Planctomycetota</taxon>
        <taxon>Planctomycetia</taxon>
        <taxon>Pirellulales</taxon>
        <taxon>Pirellulaceae</taxon>
        <taxon>Stieleria</taxon>
    </lineage>
</organism>
<evidence type="ECO:0000256" key="1">
    <source>
        <dbReference type="ARBA" id="ARBA00022475"/>
    </source>
</evidence>
<dbReference type="RefSeq" id="WP_145272406.1">
    <property type="nucleotide sequence ID" value="NZ_CP036272.1"/>
</dbReference>
<dbReference type="Proteomes" id="UP000315003">
    <property type="component" value="Chromosome"/>
</dbReference>
<gene>
    <name evidence="8" type="ORF">SV7mr_26280</name>
</gene>
<protein>
    <submittedName>
        <fullName evidence="8">von Willebrand factor type A domain protein</fullName>
    </submittedName>
</protein>
<evidence type="ECO:0000256" key="4">
    <source>
        <dbReference type="ARBA" id="ARBA00023136"/>
    </source>
</evidence>
<dbReference type="InterPro" id="IPR002035">
    <property type="entry name" value="VWF_A"/>
</dbReference>